<accession>A0A512PE92</accession>
<name>A0A512PE92_9CELL</name>
<feature type="region of interest" description="Disordered" evidence="1">
    <location>
        <begin position="107"/>
        <end position="165"/>
    </location>
</feature>
<feature type="region of interest" description="Disordered" evidence="1">
    <location>
        <begin position="44"/>
        <end position="75"/>
    </location>
</feature>
<sequence length="165" mass="17687">MDEYLWVLKQSEADLVREIEPDRMAALDEDGLIDLHRRVRRARNKHTKNYRRGAAKQVEESGARGAAGPKGGKARLRAEAFEEALSLVSARLAAVAHEQAEALKVERLARAQAGRSTGPGSSPSGSGPVDGPGLPATHQKTTGGVKRDASSASQGARRQAERDSR</sequence>
<feature type="compositionally biased region" description="Low complexity" evidence="1">
    <location>
        <begin position="114"/>
        <end position="135"/>
    </location>
</feature>
<dbReference type="AlphaFoldDB" id="A0A512PE92"/>
<protein>
    <submittedName>
        <fullName evidence="2">Uncharacterized protein</fullName>
    </submittedName>
</protein>
<comment type="caution">
    <text evidence="2">The sequence shown here is derived from an EMBL/GenBank/DDBJ whole genome shotgun (WGS) entry which is preliminary data.</text>
</comment>
<dbReference type="Proteomes" id="UP000321798">
    <property type="component" value="Unassembled WGS sequence"/>
</dbReference>
<organism evidence="2 3">
    <name type="scientific">Cellulomonas soli</name>
    <dbReference type="NCBI Taxonomy" id="931535"/>
    <lineage>
        <taxon>Bacteria</taxon>
        <taxon>Bacillati</taxon>
        <taxon>Actinomycetota</taxon>
        <taxon>Actinomycetes</taxon>
        <taxon>Micrococcales</taxon>
        <taxon>Cellulomonadaceae</taxon>
        <taxon>Cellulomonas</taxon>
    </lineage>
</organism>
<dbReference type="EMBL" id="BKAL01000007">
    <property type="protein sequence ID" value="GEP69524.1"/>
    <property type="molecule type" value="Genomic_DNA"/>
</dbReference>
<dbReference type="RefSeq" id="WP_146953272.1">
    <property type="nucleotide sequence ID" value="NZ_BAABBJ010000007.1"/>
</dbReference>
<feature type="compositionally biased region" description="Basic residues" evidence="1">
    <location>
        <begin position="44"/>
        <end position="54"/>
    </location>
</feature>
<proteinExistence type="predicted"/>
<reference evidence="2 3" key="1">
    <citation type="submission" date="2019-07" db="EMBL/GenBank/DDBJ databases">
        <title>Whole genome shotgun sequence of Cellulomonas soli NBRC 109434.</title>
        <authorList>
            <person name="Hosoyama A."/>
            <person name="Uohara A."/>
            <person name="Ohji S."/>
            <person name="Ichikawa N."/>
        </authorList>
    </citation>
    <scope>NUCLEOTIDE SEQUENCE [LARGE SCALE GENOMIC DNA]</scope>
    <source>
        <strain evidence="2 3">NBRC 109434</strain>
    </source>
</reference>
<evidence type="ECO:0000256" key="1">
    <source>
        <dbReference type="SAM" id="MobiDB-lite"/>
    </source>
</evidence>
<dbReference type="OrthoDB" id="3829170at2"/>
<keyword evidence="3" id="KW-1185">Reference proteome</keyword>
<gene>
    <name evidence="2" type="ORF">CSO01_22390</name>
</gene>
<evidence type="ECO:0000313" key="3">
    <source>
        <dbReference type="Proteomes" id="UP000321798"/>
    </source>
</evidence>
<evidence type="ECO:0000313" key="2">
    <source>
        <dbReference type="EMBL" id="GEP69524.1"/>
    </source>
</evidence>